<keyword evidence="4" id="KW-1185">Reference proteome</keyword>
<protein>
    <submittedName>
        <fullName evidence="3">PKD domain-containing protein</fullName>
    </submittedName>
</protein>
<reference evidence="3 4" key="1">
    <citation type="submission" date="2024-09" db="EMBL/GenBank/DDBJ databases">
        <authorList>
            <person name="Sun Q."/>
            <person name="Mori K."/>
        </authorList>
    </citation>
    <scope>NUCLEOTIDE SEQUENCE [LARGE SCALE GENOMIC DNA]</scope>
    <source>
        <strain evidence="3 4">CICC 10874</strain>
    </source>
</reference>
<evidence type="ECO:0000256" key="1">
    <source>
        <dbReference type="SAM" id="MobiDB-lite"/>
    </source>
</evidence>
<evidence type="ECO:0000313" key="3">
    <source>
        <dbReference type="EMBL" id="MFC0673172.1"/>
    </source>
</evidence>
<dbReference type="Pfam" id="PF00801">
    <property type="entry name" value="PKD"/>
    <property type="match status" value="1"/>
</dbReference>
<dbReference type="EMBL" id="JBHLSV010000004">
    <property type="protein sequence ID" value="MFC0673172.1"/>
    <property type="molecule type" value="Genomic_DNA"/>
</dbReference>
<dbReference type="Proteomes" id="UP001589793">
    <property type="component" value="Unassembled WGS sequence"/>
</dbReference>
<dbReference type="InterPro" id="IPR035986">
    <property type="entry name" value="PKD_dom_sf"/>
</dbReference>
<dbReference type="InterPro" id="IPR000601">
    <property type="entry name" value="PKD_dom"/>
</dbReference>
<dbReference type="Gene3D" id="2.60.40.10">
    <property type="entry name" value="Immunoglobulins"/>
    <property type="match status" value="1"/>
</dbReference>
<organism evidence="3 4">
    <name type="scientific">Brachybacterium hainanense</name>
    <dbReference type="NCBI Taxonomy" id="1541174"/>
    <lineage>
        <taxon>Bacteria</taxon>
        <taxon>Bacillati</taxon>
        <taxon>Actinomycetota</taxon>
        <taxon>Actinomycetes</taxon>
        <taxon>Micrococcales</taxon>
        <taxon>Dermabacteraceae</taxon>
        <taxon>Brachybacterium</taxon>
    </lineage>
</organism>
<feature type="region of interest" description="Disordered" evidence="1">
    <location>
        <begin position="245"/>
        <end position="278"/>
    </location>
</feature>
<proteinExistence type="predicted"/>
<dbReference type="PROSITE" id="PS50093">
    <property type="entry name" value="PKD"/>
    <property type="match status" value="1"/>
</dbReference>
<gene>
    <name evidence="3" type="ORF">ACFFF6_04295</name>
</gene>
<dbReference type="CDD" id="cd00146">
    <property type="entry name" value="PKD"/>
    <property type="match status" value="1"/>
</dbReference>
<dbReference type="InterPro" id="IPR013783">
    <property type="entry name" value="Ig-like_fold"/>
</dbReference>
<accession>A0ABV6R874</accession>
<feature type="domain" description="PKD" evidence="2">
    <location>
        <begin position="162"/>
        <end position="204"/>
    </location>
</feature>
<evidence type="ECO:0000259" key="2">
    <source>
        <dbReference type="PROSITE" id="PS50093"/>
    </source>
</evidence>
<sequence>MGNPSRFSYDWKTLGKDLSCVDYGGGSDGRAGGCAGVMLTCGISTTSIAANGRVEEYAQLPTAQVGTRHDRVKGASSELDPRCNSALLQVPGGAVTPGGQPVIITVTRADFAELPVAAPVAHAGPERGWLPVHMDNVLYAEEGEQTLESTVLGVPVRIRAVPVEYRWDLGDGNTVTTTKPGKPYPSTQVTATYDHEGWYDVTLTTEFAGQYSVAGGEWQDIDGTITVESEPKPIYSKSLESRLVNPDVPVDEDEDPWIPERTADTEGPQDPDAEHRTL</sequence>
<dbReference type="RefSeq" id="WP_376978521.1">
    <property type="nucleotide sequence ID" value="NZ_JBHLSV010000004.1"/>
</dbReference>
<comment type="caution">
    <text evidence="3">The sequence shown here is derived from an EMBL/GenBank/DDBJ whole genome shotgun (WGS) entry which is preliminary data.</text>
</comment>
<name>A0ABV6R874_9MICO</name>
<dbReference type="SUPFAM" id="SSF49299">
    <property type="entry name" value="PKD domain"/>
    <property type="match status" value="1"/>
</dbReference>
<evidence type="ECO:0000313" key="4">
    <source>
        <dbReference type="Proteomes" id="UP001589793"/>
    </source>
</evidence>